<name>A0A6J2TA52_DROLE</name>
<evidence type="ECO:0000256" key="10">
    <source>
        <dbReference type="ARBA" id="ARBA00022989"/>
    </source>
</evidence>
<feature type="domain" description="Fringe-like glycosyltransferase" evidence="13">
    <location>
        <begin position="71"/>
        <end position="224"/>
    </location>
</feature>
<dbReference type="GO" id="GO:0016020">
    <property type="term" value="C:membrane"/>
    <property type="evidence" value="ECO:0007669"/>
    <property type="project" value="UniProtKB-SubCell"/>
</dbReference>
<sequence length="377" mass="44922">MNSHRPVHHILYLSTILLLTIALSYHLYVRRKSGPQTHFVDSGKFVVDELYDQVRVLCLLPYNYEDSRGARYVKRTWGRHCNELLFVSGDVDEELEPYVPLVNNSENWMLVHMGLQYAYDYYRHDFDWLLKVDDHSFVVMENLRHLLHNYSASEPISFGYILQDMADKNAFLYSKPGYVLSKESLRRFTIEARNRSTTNCKLRDIGFMEDTELAKCLRGAKVEIVDSRDRDGCERFTPIATVHHFLDGFKYAPWLQNNSWFRTTERLILGVFLFICCLTINGQRMTCQRWKDRCEVCIRRLNDPSNNMTLFNDKCREKLLLRWEWQNLNRCDLQYVACRANHESLNCREIAYLTRMPRLERNKQRLKHIPRYTAEPF</sequence>
<evidence type="ECO:0000256" key="3">
    <source>
        <dbReference type="ARBA" id="ARBA00006462"/>
    </source>
</evidence>
<dbReference type="OrthoDB" id="414175at2759"/>
<comment type="similarity">
    <text evidence="3">Belongs to the glycosyltransferase 31 family. Beta3-Gal-T subfamily.</text>
</comment>
<evidence type="ECO:0000256" key="9">
    <source>
        <dbReference type="ARBA" id="ARBA00022968"/>
    </source>
</evidence>
<evidence type="ECO:0000256" key="4">
    <source>
        <dbReference type="ARBA" id="ARBA00012557"/>
    </source>
</evidence>
<dbReference type="InterPro" id="IPR003475">
    <property type="entry name" value="Insect_Unk"/>
</dbReference>
<evidence type="ECO:0000256" key="7">
    <source>
        <dbReference type="ARBA" id="ARBA00022692"/>
    </source>
</evidence>
<dbReference type="InterPro" id="IPR026050">
    <property type="entry name" value="C1GALT1/C1GALT1_chp1"/>
</dbReference>
<keyword evidence="11 12" id="KW-0472">Membrane</keyword>
<dbReference type="GO" id="GO:0016263">
    <property type="term" value="F:glycoprotein-N-acetylgalactosamine 3-beta-galactosyltransferase activity"/>
    <property type="evidence" value="ECO:0007669"/>
    <property type="project" value="UniProtKB-EC"/>
</dbReference>
<keyword evidence="10 12" id="KW-1133">Transmembrane helix</keyword>
<dbReference type="GO" id="GO:0000166">
    <property type="term" value="F:nucleotide binding"/>
    <property type="evidence" value="ECO:0007669"/>
    <property type="project" value="UniProtKB-KW"/>
</dbReference>
<protein>
    <recommendedName>
        <fullName evidence="4">N-acetylgalactosaminide beta-1,3-galactosyltransferase</fullName>
        <ecNumber evidence="4">2.4.1.122</ecNumber>
    </recommendedName>
</protein>
<evidence type="ECO:0000256" key="5">
    <source>
        <dbReference type="ARBA" id="ARBA00022676"/>
    </source>
</evidence>
<dbReference type="EC" id="2.4.1.122" evidence="4"/>
<keyword evidence="6" id="KW-0808">Transferase</keyword>
<dbReference type="Gene3D" id="3.90.550.50">
    <property type="match status" value="1"/>
</dbReference>
<keyword evidence="5" id="KW-0328">Glycosyltransferase</keyword>
<reference evidence="15" key="1">
    <citation type="submission" date="2025-08" db="UniProtKB">
        <authorList>
            <consortium name="RefSeq"/>
        </authorList>
    </citation>
    <scope>IDENTIFICATION</scope>
    <source>
        <strain evidence="15">11010-0011.00</strain>
        <tissue evidence="15">Whole body</tissue>
    </source>
</reference>
<keyword evidence="8" id="KW-0547">Nucleotide-binding</keyword>
<dbReference type="InterPro" id="IPR003378">
    <property type="entry name" value="Fringe-like_glycosylTrfase"/>
</dbReference>
<dbReference type="RefSeq" id="XP_030372013.1">
    <property type="nucleotide sequence ID" value="XM_030516153.1"/>
</dbReference>
<dbReference type="Pfam" id="PF02448">
    <property type="entry name" value="L71"/>
    <property type="match status" value="1"/>
</dbReference>
<keyword evidence="14" id="KW-1185">Reference proteome</keyword>
<feature type="transmembrane region" description="Helical" evidence="12">
    <location>
        <begin position="6"/>
        <end position="28"/>
    </location>
</feature>
<gene>
    <name evidence="15" type="primary">LOC115622254</name>
</gene>
<dbReference type="GeneID" id="115622254"/>
<evidence type="ECO:0000256" key="2">
    <source>
        <dbReference type="ARBA" id="ARBA00004922"/>
    </source>
</evidence>
<keyword evidence="7 12" id="KW-0812">Transmembrane</keyword>
<dbReference type="PANTHER" id="PTHR23033">
    <property type="entry name" value="BETA1,3-GALACTOSYLTRANSFERASE"/>
    <property type="match status" value="1"/>
</dbReference>
<keyword evidence="9" id="KW-0735">Signal-anchor</keyword>
<comment type="pathway">
    <text evidence="2">Protein modification; protein glycosylation.</text>
</comment>
<dbReference type="AlphaFoldDB" id="A0A6J2TA52"/>
<evidence type="ECO:0000256" key="11">
    <source>
        <dbReference type="ARBA" id="ARBA00023136"/>
    </source>
</evidence>
<organism evidence="14 15">
    <name type="scientific">Drosophila lebanonensis</name>
    <name type="common">Fruit fly</name>
    <name type="synonym">Scaptodrosophila lebanonensis</name>
    <dbReference type="NCBI Taxonomy" id="7225"/>
    <lineage>
        <taxon>Eukaryota</taxon>
        <taxon>Metazoa</taxon>
        <taxon>Ecdysozoa</taxon>
        <taxon>Arthropoda</taxon>
        <taxon>Hexapoda</taxon>
        <taxon>Insecta</taxon>
        <taxon>Pterygota</taxon>
        <taxon>Neoptera</taxon>
        <taxon>Endopterygota</taxon>
        <taxon>Diptera</taxon>
        <taxon>Brachycera</taxon>
        <taxon>Muscomorpha</taxon>
        <taxon>Ephydroidea</taxon>
        <taxon>Drosophilidae</taxon>
        <taxon>Scaptodrosophila</taxon>
    </lineage>
</organism>
<dbReference type="Pfam" id="PF02434">
    <property type="entry name" value="Fringe"/>
    <property type="match status" value="1"/>
</dbReference>
<evidence type="ECO:0000256" key="8">
    <source>
        <dbReference type="ARBA" id="ARBA00022741"/>
    </source>
</evidence>
<accession>A0A6J2TA52</accession>
<evidence type="ECO:0000256" key="12">
    <source>
        <dbReference type="SAM" id="Phobius"/>
    </source>
</evidence>
<dbReference type="PANTHER" id="PTHR23033:SF14">
    <property type="entry name" value="GLYCOPROTEIN-N-ACETYLGALACTOSAMINE 3-BETA-GALACTOSYLTRANSFERASE 1-RELATED"/>
    <property type="match status" value="1"/>
</dbReference>
<evidence type="ECO:0000313" key="15">
    <source>
        <dbReference type="RefSeq" id="XP_030372013.1"/>
    </source>
</evidence>
<proteinExistence type="inferred from homology"/>
<dbReference type="Proteomes" id="UP000504634">
    <property type="component" value="Unplaced"/>
</dbReference>
<evidence type="ECO:0000256" key="1">
    <source>
        <dbReference type="ARBA" id="ARBA00004606"/>
    </source>
</evidence>
<comment type="subcellular location">
    <subcellularLocation>
        <location evidence="1">Membrane</location>
        <topology evidence="1">Single-pass type II membrane protein</topology>
    </subcellularLocation>
</comment>
<evidence type="ECO:0000313" key="14">
    <source>
        <dbReference type="Proteomes" id="UP000504634"/>
    </source>
</evidence>
<evidence type="ECO:0000256" key="6">
    <source>
        <dbReference type="ARBA" id="ARBA00022679"/>
    </source>
</evidence>
<evidence type="ECO:0000259" key="13">
    <source>
        <dbReference type="Pfam" id="PF02434"/>
    </source>
</evidence>